<comment type="caution">
    <text evidence="1">The sequence shown here is derived from an EMBL/GenBank/DDBJ whole genome shotgun (WGS) entry which is preliminary data.</text>
</comment>
<organism evidence="1 2">
    <name type="scientific">Laspinema olomoucense D3b</name>
    <dbReference type="NCBI Taxonomy" id="2953688"/>
    <lineage>
        <taxon>Bacteria</taxon>
        <taxon>Bacillati</taxon>
        <taxon>Cyanobacteriota</taxon>
        <taxon>Cyanophyceae</taxon>
        <taxon>Oscillatoriophycideae</taxon>
        <taxon>Oscillatoriales</taxon>
        <taxon>Laspinemataceae</taxon>
        <taxon>Laspinema</taxon>
        <taxon>Laspinema olomoucense</taxon>
    </lineage>
</organism>
<proteinExistence type="predicted"/>
<dbReference type="RefSeq" id="WP_261198451.1">
    <property type="nucleotide sequence ID" value="NZ_JAMXFA010000035.1"/>
</dbReference>
<keyword evidence="2" id="KW-1185">Reference proteome</keyword>
<gene>
    <name evidence="1" type="ORF">NG792_21355</name>
</gene>
<protein>
    <submittedName>
        <fullName evidence="1">Uncharacterized protein</fullName>
    </submittedName>
</protein>
<name>A0ABT2NC47_9CYAN</name>
<sequence>MMPRDRPNWGDRQVKQRVNCCLTVYRNGVPVYDCTVASRDLRQSPGRC</sequence>
<dbReference type="Proteomes" id="UP001525961">
    <property type="component" value="Unassembled WGS sequence"/>
</dbReference>
<accession>A0ABT2NC47</accession>
<dbReference type="EMBL" id="JAMXFA010000035">
    <property type="protein sequence ID" value="MCT7980274.1"/>
    <property type="molecule type" value="Genomic_DNA"/>
</dbReference>
<evidence type="ECO:0000313" key="1">
    <source>
        <dbReference type="EMBL" id="MCT7980274.1"/>
    </source>
</evidence>
<reference evidence="1 2" key="1">
    <citation type="journal article" date="2022" name="Front. Microbiol.">
        <title>High genomic differentiation and limited gene flow indicate recent cryptic speciation within the genus Laspinema (cyanobacteria).</title>
        <authorList>
            <person name="Stanojkovic A."/>
            <person name="Skoupy S."/>
            <person name="Skaloud P."/>
            <person name="Dvorak P."/>
        </authorList>
    </citation>
    <scope>NUCLEOTIDE SEQUENCE [LARGE SCALE GENOMIC DNA]</scope>
    <source>
        <strain evidence="1 2">D3b</strain>
    </source>
</reference>
<evidence type="ECO:0000313" key="2">
    <source>
        <dbReference type="Proteomes" id="UP001525961"/>
    </source>
</evidence>